<gene>
    <name evidence="4" type="ordered locus">Sulac_2296</name>
</gene>
<proteinExistence type="predicted"/>
<dbReference type="PATRIC" id="fig|679936.5.peg.2380"/>
<evidence type="ECO:0000313" key="5">
    <source>
        <dbReference type="Proteomes" id="UP000005439"/>
    </source>
</evidence>
<keyword evidence="5" id="KW-1185">Reference proteome</keyword>
<dbReference type="HOGENOM" id="CLU_013985_18_2_9"/>
<evidence type="ECO:0000259" key="3">
    <source>
        <dbReference type="PROSITE" id="PS51186"/>
    </source>
</evidence>
<dbReference type="InterPro" id="IPR016181">
    <property type="entry name" value="Acyl_CoA_acyltransferase"/>
</dbReference>
<reference evidence="5" key="1">
    <citation type="submission" date="2011-12" db="EMBL/GenBank/DDBJ databases">
        <title>The complete genome of chromosome of Sulfobacillus acidophilus DSM 10332.</title>
        <authorList>
            <person name="Lucas S."/>
            <person name="Han J."/>
            <person name="Lapidus A."/>
            <person name="Bruce D."/>
            <person name="Goodwin L."/>
            <person name="Pitluck S."/>
            <person name="Peters L."/>
            <person name="Kyrpides N."/>
            <person name="Mavromatis K."/>
            <person name="Ivanova N."/>
            <person name="Mikhailova N."/>
            <person name="Chertkov O."/>
            <person name="Saunders E."/>
            <person name="Detter J.C."/>
            <person name="Tapia R."/>
            <person name="Han C."/>
            <person name="Land M."/>
            <person name="Hauser L."/>
            <person name="Markowitz V."/>
            <person name="Cheng J.-F."/>
            <person name="Hugenholtz P."/>
            <person name="Woyke T."/>
            <person name="Wu D."/>
            <person name="Pukall R."/>
            <person name="Gehrich-Schroeter G."/>
            <person name="Schneider S."/>
            <person name="Klenk H.-P."/>
            <person name="Eisen J.A."/>
        </authorList>
    </citation>
    <scope>NUCLEOTIDE SEQUENCE [LARGE SCALE GENOMIC DNA]</scope>
    <source>
        <strain evidence="5">ATCC 700253 / DSM 10332 / NAL</strain>
    </source>
</reference>
<dbReference type="InterPro" id="IPR050832">
    <property type="entry name" value="Bact_Acetyltransf"/>
</dbReference>
<keyword evidence="1" id="KW-0808">Transferase</keyword>
<dbReference type="Proteomes" id="UP000005439">
    <property type="component" value="Chromosome"/>
</dbReference>
<organism evidence="4 5">
    <name type="scientific">Sulfobacillus acidophilus (strain ATCC 700253 / DSM 10332 / NAL)</name>
    <dbReference type="NCBI Taxonomy" id="679936"/>
    <lineage>
        <taxon>Bacteria</taxon>
        <taxon>Bacillati</taxon>
        <taxon>Bacillota</taxon>
        <taxon>Clostridia</taxon>
        <taxon>Eubacteriales</taxon>
        <taxon>Clostridiales Family XVII. Incertae Sedis</taxon>
        <taxon>Sulfobacillus</taxon>
    </lineage>
</organism>
<name>G8TU93_SULAD</name>
<feature type="domain" description="N-acetyltransferase" evidence="3">
    <location>
        <begin position="5"/>
        <end position="174"/>
    </location>
</feature>
<dbReference type="Pfam" id="PF00583">
    <property type="entry name" value="Acetyltransf_1"/>
    <property type="match status" value="1"/>
</dbReference>
<dbReference type="SUPFAM" id="SSF55729">
    <property type="entry name" value="Acyl-CoA N-acyltransferases (Nat)"/>
    <property type="match status" value="1"/>
</dbReference>
<sequence length="176" mass="19899">MTWEYHIRAATPDDYAGIAKVHVDSWRATYRGIVPDSFLDQLTYEGSESGWRQSATSLPPHYAMFVAETPTNGIVGFANGGHVRSSDAESEGELYAIYLLPSYQRQGIGQQLFYRVVQHLTEHGYRSLLIWVLKDNPARFFYERLGGTVIRETTINIGGQPLTELGYNWTLPLTHS</sequence>
<reference evidence="4 5" key="2">
    <citation type="journal article" date="2012" name="Stand. Genomic Sci.">
        <title>Complete genome sequence of the moderately thermophilic mineral-sulfide-oxidizing firmicute Sulfobacillus acidophilus type strain (NAL(T)).</title>
        <authorList>
            <person name="Anderson I."/>
            <person name="Chertkov O."/>
            <person name="Chen A."/>
            <person name="Saunders E."/>
            <person name="Lapidus A."/>
            <person name="Nolan M."/>
            <person name="Lucas S."/>
            <person name="Hammon N."/>
            <person name="Deshpande S."/>
            <person name="Cheng J.F."/>
            <person name="Han C."/>
            <person name="Tapia R."/>
            <person name="Goodwin L.A."/>
            <person name="Pitluck S."/>
            <person name="Liolios K."/>
            <person name="Pagani I."/>
            <person name="Ivanova N."/>
            <person name="Mikhailova N."/>
            <person name="Pati A."/>
            <person name="Palaniappan K."/>
            <person name="Land M."/>
            <person name="Pan C."/>
            <person name="Rohde M."/>
            <person name="Pukall R."/>
            <person name="Goker M."/>
            <person name="Detter J.C."/>
            <person name="Woyke T."/>
            <person name="Bristow J."/>
            <person name="Eisen J.A."/>
            <person name="Markowitz V."/>
            <person name="Hugenholtz P."/>
            <person name="Kyrpides N.C."/>
            <person name="Klenk H.P."/>
            <person name="Mavromatis K."/>
        </authorList>
    </citation>
    <scope>NUCLEOTIDE SEQUENCE [LARGE SCALE GENOMIC DNA]</scope>
    <source>
        <strain evidence="5">ATCC 700253 / DSM 10332 / NAL</strain>
    </source>
</reference>
<dbReference type="GO" id="GO:0016747">
    <property type="term" value="F:acyltransferase activity, transferring groups other than amino-acyl groups"/>
    <property type="evidence" value="ECO:0007669"/>
    <property type="project" value="InterPro"/>
</dbReference>
<keyword evidence="2" id="KW-0012">Acyltransferase</keyword>
<evidence type="ECO:0000313" key="4">
    <source>
        <dbReference type="EMBL" id="AEW05765.1"/>
    </source>
</evidence>
<dbReference type="EMBL" id="CP003179">
    <property type="protein sequence ID" value="AEW05765.1"/>
    <property type="molecule type" value="Genomic_DNA"/>
</dbReference>
<evidence type="ECO:0000256" key="1">
    <source>
        <dbReference type="ARBA" id="ARBA00022679"/>
    </source>
</evidence>
<evidence type="ECO:0000256" key="2">
    <source>
        <dbReference type="ARBA" id="ARBA00023315"/>
    </source>
</evidence>
<dbReference type="InterPro" id="IPR000182">
    <property type="entry name" value="GNAT_dom"/>
</dbReference>
<dbReference type="CDD" id="cd04301">
    <property type="entry name" value="NAT_SF"/>
    <property type="match status" value="1"/>
</dbReference>
<accession>G8TU93</accession>
<dbReference type="Gene3D" id="3.40.630.30">
    <property type="match status" value="1"/>
</dbReference>
<dbReference type="AlphaFoldDB" id="G8TU93"/>
<dbReference type="PANTHER" id="PTHR43877">
    <property type="entry name" value="AMINOALKYLPHOSPHONATE N-ACETYLTRANSFERASE-RELATED-RELATED"/>
    <property type="match status" value="1"/>
</dbReference>
<protein>
    <submittedName>
        <fullName evidence="4">GCN5-related N-acetyltransferase</fullName>
    </submittedName>
</protein>
<dbReference type="KEGG" id="sap:Sulac_2296"/>
<dbReference type="PROSITE" id="PS51186">
    <property type="entry name" value="GNAT"/>
    <property type="match status" value="1"/>
</dbReference>